<evidence type="ECO:0000256" key="2">
    <source>
        <dbReference type="ARBA" id="ARBA00022540"/>
    </source>
</evidence>
<dbReference type="Pfam" id="PF11987">
    <property type="entry name" value="IF-2"/>
    <property type="match status" value="1"/>
</dbReference>
<proteinExistence type="inferred from homology"/>
<gene>
    <name evidence="7" type="ORF">COT81_04035</name>
</gene>
<comment type="similarity">
    <text evidence="1">Belongs to the TRAFAC class translation factor GTPase superfamily. Classic translation factor GTPase family. IF-2 subfamily.</text>
</comment>
<keyword evidence="5" id="KW-0342">GTP-binding</keyword>
<accession>A0A2H0W0M7</accession>
<reference evidence="8" key="1">
    <citation type="submission" date="2017-09" db="EMBL/GenBank/DDBJ databases">
        <title>Depth-based differentiation of microbial function through sediment-hosted aquifers and enrichment of novel symbionts in the deep terrestrial subsurface.</title>
        <authorList>
            <person name="Probst A.J."/>
            <person name="Ladd B."/>
            <person name="Jarett J.K."/>
            <person name="Geller-Mcgrath D.E."/>
            <person name="Sieber C.M.K."/>
            <person name="Emerson J.B."/>
            <person name="Anantharaman K."/>
            <person name="Thomas B.C."/>
            <person name="Malmstrom R."/>
            <person name="Stieglmeier M."/>
            <person name="Klingl A."/>
            <person name="Woyke T."/>
            <person name="Ryan C.M."/>
            <person name="Banfield J.F."/>
        </authorList>
    </citation>
    <scope>NUCLEOTIDE SEQUENCE [LARGE SCALE GENOMIC DNA]</scope>
</reference>
<evidence type="ECO:0000259" key="6">
    <source>
        <dbReference type="Pfam" id="PF11987"/>
    </source>
</evidence>
<dbReference type="PANTHER" id="PTHR43381">
    <property type="entry name" value="TRANSLATION INITIATION FACTOR IF-2-RELATED"/>
    <property type="match status" value="1"/>
</dbReference>
<comment type="caution">
    <text evidence="7">The sequence shown here is derived from an EMBL/GenBank/DDBJ whole genome shotgun (WGS) entry which is preliminary data.</text>
</comment>
<dbReference type="Gene3D" id="3.40.50.10050">
    <property type="entry name" value="Translation initiation factor IF- 2, domain 3"/>
    <property type="match status" value="1"/>
</dbReference>
<dbReference type="InterPro" id="IPR009000">
    <property type="entry name" value="Transl_B-barrel_sf"/>
</dbReference>
<dbReference type="EMBL" id="PEZZ01000032">
    <property type="protein sequence ID" value="PIS04912.1"/>
    <property type="molecule type" value="Genomic_DNA"/>
</dbReference>
<sequence length="245" mass="27104">DIIKVSQLNKKQKKAISKHDLKKEATAFAQTGSVEKEESDKQAMNMVIRADVLGSLEAIVASLHDLENEEVKVKIVQKGLGRLTEGDIDQAESSGAVVISYNVPVSPNVEKLAKDKKIEILQYSVIYHLLEEVKKRLEAMLSPEVTVTEHGRLKVLAIFRKEKDAMIIGGKVTKGKAVLGAKAKVLREDIPFGQGEITELQQNKVSAQEVTEGNECGMKFSGKPLIEEGDFLEFYSEVSRKKTLK</sequence>
<evidence type="ECO:0000256" key="4">
    <source>
        <dbReference type="ARBA" id="ARBA00022917"/>
    </source>
</evidence>
<dbReference type="InterPro" id="IPR015760">
    <property type="entry name" value="TIF_IF2"/>
</dbReference>
<dbReference type="GO" id="GO:0003743">
    <property type="term" value="F:translation initiation factor activity"/>
    <property type="evidence" value="ECO:0007669"/>
    <property type="project" value="UniProtKB-KW"/>
</dbReference>
<name>A0A2H0W0M7_9BACT</name>
<organism evidence="7 8">
    <name type="scientific">Candidatus Buchananbacteria bacterium CG10_big_fil_rev_8_21_14_0_10_42_9</name>
    <dbReference type="NCBI Taxonomy" id="1974526"/>
    <lineage>
        <taxon>Bacteria</taxon>
        <taxon>Candidatus Buchananiibacteriota</taxon>
    </lineage>
</organism>
<dbReference type="FunFam" id="3.40.50.10050:FF:000001">
    <property type="entry name" value="Translation initiation factor IF-2"/>
    <property type="match status" value="1"/>
</dbReference>
<evidence type="ECO:0000256" key="1">
    <source>
        <dbReference type="ARBA" id="ARBA00007733"/>
    </source>
</evidence>
<evidence type="ECO:0000256" key="3">
    <source>
        <dbReference type="ARBA" id="ARBA00022741"/>
    </source>
</evidence>
<keyword evidence="4" id="KW-0648">Protein biosynthesis</keyword>
<dbReference type="GO" id="GO:0005737">
    <property type="term" value="C:cytoplasm"/>
    <property type="evidence" value="ECO:0007669"/>
    <property type="project" value="TreeGrafter"/>
</dbReference>
<dbReference type="Gene3D" id="2.40.30.10">
    <property type="entry name" value="Translation factors"/>
    <property type="match status" value="1"/>
</dbReference>
<feature type="non-terminal residue" evidence="7">
    <location>
        <position position="1"/>
    </location>
</feature>
<dbReference type="GO" id="GO:0005525">
    <property type="term" value="F:GTP binding"/>
    <property type="evidence" value="ECO:0007669"/>
    <property type="project" value="UniProtKB-KW"/>
</dbReference>
<keyword evidence="3" id="KW-0547">Nucleotide-binding</keyword>
<dbReference type="Proteomes" id="UP000230935">
    <property type="component" value="Unassembled WGS sequence"/>
</dbReference>
<dbReference type="InterPro" id="IPR023115">
    <property type="entry name" value="TIF_IF2_dom3"/>
</dbReference>
<dbReference type="SUPFAM" id="SSF50447">
    <property type="entry name" value="Translation proteins"/>
    <property type="match status" value="1"/>
</dbReference>
<dbReference type="InterPro" id="IPR036925">
    <property type="entry name" value="TIF_IF2_dom3_sf"/>
</dbReference>
<dbReference type="SUPFAM" id="SSF52156">
    <property type="entry name" value="Initiation factor IF2/eIF5b, domain 3"/>
    <property type="match status" value="1"/>
</dbReference>
<dbReference type="PANTHER" id="PTHR43381:SF5">
    <property type="entry name" value="TR-TYPE G DOMAIN-CONTAINING PROTEIN"/>
    <property type="match status" value="1"/>
</dbReference>
<dbReference type="AlphaFoldDB" id="A0A2H0W0M7"/>
<keyword evidence="2" id="KW-0396">Initiation factor</keyword>
<protein>
    <recommendedName>
        <fullName evidence="6">Translation initiation factor IF- 2 domain-containing protein</fullName>
    </recommendedName>
</protein>
<feature type="domain" description="Translation initiation factor IF- 2" evidence="6">
    <location>
        <begin position="33"/>
        <end position="134"/>
    </location>
</feature>
<evidence type="ECO:0000313" key="7">
    <source>
        <dbReference type="EMBL" id="PIS04912.1"/>
    </source>
</evidence>
<evidence type="ECO:0000256" key="5">
    <source>
        <dbReference type="ARBA" id="ARBA00023134"/>
    </source>
</evidence>
<evidence type="ECO:0000313" key="8">
    <source>
        <dbReference type="Proteomes" id="UP000230935"/>
    </source>
</evidence>